<gene>
    <name evidence="2" type="ORF">FC46_GL001329</name>
</gene>
<evidence type="ECO:0008006" key="4">
    <source>
        <dbReference type="Google" id="ProtNLM"/>
    </source>
</evidence>
<comment type="caution">
    <text evidence="2">The sequence shown here is derived from an EMBL/GenBank/DDBJ whole genome shotgun (WGS) entry which is preliminary data.</text>
</comment>
<dbReference type="PATRIC" id="fig|1423763.3.peg.1345"/>
<name>A0A0R1UN33_9LACO</name>
<dbReference type="Proteomes" id="UP000051036">
    <property type="component" value="Unassembled WGS sequence"/>
</dbReference>
<dbReference type="Gene3D" id="1.20.1440.50">
    <property type="entry name" value="Ta0600-like"/>
    <property type="match status" value="1"/>
</dbReference>
<evidence type="ECO:0000313" key="2">
    <source>
        <dbReference type="EMBL" id="KRL91035.1"/>
    </source>
</evidence>
<dbReference type="SUPFAM" id="SSF109797">
    <property type="entry name" value="Bacteriocin immunity protein-like"/>
    <property type="match status" value="1"/>
</dbReference>
<proteinExistence type="predicted"/>
<dbReference type="InterPro" id="IPR023130">
    <property type="entry name" value="Ta0600-like_sf"/>
</dbReference>
<reference evidence="2 3" key="1">
    <citation type="journal article" date="2015" name="Genome Announc.">
        <title>Expanding the biotechnology potential of lactobacilli through comparative genomics of 213 strains and associated genera.</title>
        <authorList>
            <person name="Sun Z."/>
            <person name="Harris H.M."/>
            <person name="McCann A."/>
            <person name="Guo C."/>
            <person name="Argimon S."/>
            <person name="Zhang W."/>
            <person name="Yang X."/>
            <person name="Jeffery I.B."/>
            <person name="Cooney J.C."/>
            <person name="Kagawa T.F."/>
            <person name="Liu W."/>
            <person name="Song Y."/>
            <person name="Salvetti E."/>
            <person name="Wrobel A."/>
            <person name="Rasinkangas P."/>
            <person name="Parkhill J."/>
            <person name="Rea M.C."/>
            <person name="O'Sullivan O."/>
            <person name="Ritari J."/>
            <person name="Douillard F.P."/>
            <person name="Paul Ross R."/>
            <person name="Yang R."/>
            <person name="Briner A.E."/>
            <person name="Felis G.E."/>
            <person name="de Vos W.M."/>
            <person name="Barrangou R."/>
            <person name="Klaenhammer T.R."/>
            <person name="Caufield P.W."/>
            <person name="Cui Y."/>
            <person name="Zhang H."/>
            <person name="O'Toole P.W."/>
        </authorList>
    </citation>
    <scope>NUCLEOTIDE SEQUENCE [LARGE SCALE GENOMIC DNA]</scope>
    <source>
        <strain evidence="2 3">DSM 16043</strain>
    </source>
</reference>
<evidence type="ECO:0000313" key="3">
    <source>
        <dbReference type="Proteomes" id="UP000051036"/>
    </source>
</evidence>
<keyword evidence="3" id="KW-1185">Reference proteome</keyword>
<accession>A0A0R1UN33</accession>
<dbReference type="GO" id="GO:0030153">
    <property type="term" value="P:bacteriocin immunity"/>
    <property type="evidence" value="ECO:0007669"/>
    <property type="project" value="UniProtKB-KW"/>
</dbReference>
<protein>
    <recommendedName>
        <fullName evidence="4">Bacteriocin immunity protein</fullName>
    </recommendedName>
</protein>
<dbReference type="EMBL" id="AZFM01000004">
    <property type="protein sequence ID" value="KRL91035.1"/>
    <property type="molecule type" value="Genomic_DNA"/>
</dbReference>
<dbReference type="AlphaFoldDB" id="A0A0R1UN33"/>
<sequence length="67" mass="7773">MQKFENNDHPLAYTGKLVMYIQAKVALNNLRLTSQQEQLIKSLTESTKRIHLSYVYLSPIDSSEQFV</sequence>
<evidence type="ECO:0000256" key="1">
    <source>
        <dbReference type="ARBA" id="ARBA00023025"/>
    </source>
</evidence>
<organism evidence="2 3">
    <name type="scientific">Lactobacillus kalixensis DSM 16043</name>
    <dbReference type="NCBI Taxonomy" id="1423763"/>
    <lineage>
        <taxon>Bacteria</taxon>
        <taxon>Bacillati</taxon>
        <taxon>Bacillota</taxon>
        <taxon>Bacilli</taxon>
        <taxon>Lactobacillales</taxon>
        <taxon>Lactobacillaceae</taxon>
        <taxon>Lactobacillus</taxon>
    </lineage>
</organism>
<keyword evidence="1" id="KW-0079">Bacteriocin immunity</keyword>